<keyword evidence="3" id="KW-1185">Reference proteome</keyword>
<feature type="region of interest" description="Disordered" evidence="1">
    <location>
        <begin position="208"/>
        <end position="241"/>
    </location>
</feature>
<proteinExistence type="predicted"/>
<dbReference type="Proteomes" id="UP000815677">
    <property type="component" value="Unassembled WGS sequence"/>
</dbReference>
<dbReference type="EMBL" id="DF849791">
    <property type="protein sequence ID" value="GAT58917.1"/>
    <property type="molecule type" value="Genomic_DNA"/>
</dbReference>
<evidence type="ECO:0000313" key="2">
    <source>
        <dbReference type="EMBL" id="GAT58917.1"/>
    </source>
</evidence>
<accession>A0ABQ0M6P7</accession>
<sequence>MALPVANPDIPVDQLESLRHKANQIIESVTALQRMIEGNYLGYMPPWPDILSKYNVILSQTQNFSNALVAPMRVPSSQPNGNSDSDEKPPNPFEALTLHPRKAMTDMQLDNEVIPLLRNQQTMDVLKMENDTVRRLAGHLATRGTLGVLGVVQPPPSALGVIPNKPEYEDVLAECAQIRGAHDARVERAVRAVNMLRDKFEKTRMEVDMEEPEELMYDLGPPDMGVEEEGDEDDEEDTAMS</sequence>
<gene>
    <name evidence="2" type="ORF">MCHLO_15291</name>
</gene>
<feature type="region of interest" description="Disordered" evidence="1">
    <location>
        <begin position="72"/>
        <end position="95"/>
    </location>
</feature>
<name>A0ABQ0M6P7_MYCCL</name>
<evidence type="ECO:0008006" key="4">
    <source>
        <dbReference type="Google" id="ProtNLM"/>
    </source>
</evidence>
<protein>
    <recommendedName>
        <fullName evidence="4">Mediator of RNA polymerase II transcription subunit 8</fullName>
    </recommendedName>
</protein>
<dbReference type="Gene3D" id="1.20.58.1710">
    <property type="match status" value="1"/>
</dbReference>
<organism evidence="2 3">
    <name type="scientific">Mycena chlorophos</name>
    <name type="common">Agaric fungus</name>
    <name type="synonym">Agaricus chlorophos</name>
    <dbReference type="NCBI Taxonomy" id="658473"/>
    <lineage>
        <taxon>Eukaryota</taxon>
        <taxon>Fungi</taxon>
        <taxon>Dikarya</taxon>
        <taxon>Basidiomycota</taxon>
        <taxon>Agaricomycotina</taxon>
        <taxon>Agaricomycetes</taxon>
        <taxon>Agaricomycetidae</taxon>
        <taxon>Agaricales</taxon>
        <taxon>Marasmiineae</taxon>
        <taxon>Mycenaceae</taxon>
        <taxon>Mycena</taxon>
    </lineage>
</organism>
<reference evidence="2" key="1">
    <citation type="submission" date="2014-09" db="EMBL/GenBank/DDBJ databases">
        <title>Genome sequence of the luminous mushroom Mycena chlorophos for searching fungal bioluminescence genes.</title>
        <authorList>
            <person name="Tanaka Y."/>
            <person name="Kasuga D."/>
            <person name="Oba Y."/>
            <person name="Hase S."/>
            <person name="Sato K."/>
            <person name="Oba Y."/>
            <person name="Sakakibara Y."/>
        </authorList>
    </citation>
    <scope>NUCLEOTIDE SEQUENCE</scope>
</reference>
<evidence type="ECO:0000313" key="3">
    <source>
        <dbReference type="Proteomes" id="UP000815677"/>
    </source>
</evidence>
<evidence type="ECO:0000256" key="1">
    <source>
        <dbReference type="SAM" id="MobiDB-lite"/>
    </source>
</evidence>
<feature type="compositionally biased region" description="Acidic residues" evidence="1">
    <location>
        <begin position="225"/>
        <end position="241"/>
    </location>
</feature>